<dbReference type="OrthoDB" id="5401170at2759"/>
<dbReference type="AlphaFoldDB" id="S7ZC57"/>
<evidence type="ECO:0000313" key="3">
    <source>
        <dbReference type="Proteomes" id="UP000019376"/>
    </source>
</evidence>
<sequence length="295" mass="32978">MSSADLDSACAAAQSPAPPEGDPFSPQAVAPSPGASTAADSSFTAVNVDTTTPDTAHSLSLDESHPSDLAFTWKITQKISERSVPLTQQDVDMGCGSPMAVGKFLCCLADSPTRTAFMRVYYRIPIIGTEDTDVSTLAEQVQPSEVCGEYEAFKLLTRRGCSSVPRFYGYCERKQGESDLVPGGYIKFVVWEKVPGESLTREYFWNLDFTAREEILVRFRAAYEDFIRCGVKPQMCEISKIIYDKKSGNILISGFRRGWPILDKLEWSDTRYVEYGLARPHDDRDWASHPEKWEY</sequence>
<dbReference type="EMBL" id="KB644408">
    <property type="protein sequence ID" value="EPS26291.1"/>
    <property type="molecule type" value="Genomic_DNA"/>
</dbReference>
<evidence type="ECO:0000313" key="2">
    <source>
        <dbReference type="EMBL" id="EPS26291.1"/>
    </source>
</evidence>
<accession>S7ZC57</accession>
<reference evidence="2 3" key="1">
    <citation type="journal article" date="2013" name="PLoS ONE">
        <title>Genomic and secretomic analyses reveal unique features of the lignocellulolytic enzyme system of Penicillium decumbens.</title>
        <authorList>
            <person name="Liu G."/>
            <person name="Zhang L."/>
            <person name="Wei X."/>
            <person name="Zou G."/>
            <person name="Qin Y."/>
            <person name="Ma L."/>
            <person name="Li J."/>
            <person name="Zheng H."/>
            <person name="Wang S."/>
            <person name="Wang C."/>
            <person name="Xun L."/>
            <person name="Zhao G.-P."/>
            <person name="Zhou Z."/>
            <person name="Qu Y."/>
        </authorList>
    </citation>
    <scope>NUCLEOTIDE SEQUENCE [LARGE SCALE GENOMIC DNA]</scope>
    <source>
        <strain evidence="3">114-2 / CGMCC 5302</strain>
    </source>
</reference>
<dbReference type="HOGENOM" id="CLU_078302_0_0_1"/>
<name>S7ZC57_PENO1</name>
<gene>
    <name evidence="2" type="ORF">PDE_01227</name>
</gene>
<feature type="region of interest" description="Disordered" evidence="1">
    <location>
        <begin position="1"/>
        <end position="40"/>
    </location>
</feature>
<organism evidence="2 3">
    <name type="scientific">Penicillium oxalicum (strain 114-2 / CGMCC 5302)</name>
    <name type="common">Penicillium decumbens</name>
    <dbReference type="NCBI Taxonomy" id="933388"/>
    <lineage>
        <taxon>Eukaryota</taxon>
        <taxon>Fungi</taxon>
        <taxon>Dikarya</taxon>
        <taxon>Ascomycota</taxon>
        <taxon>Pezizomycotina</taxon>
        <taxon>Eurotiomycetes</taxon>
        <taxon>Eurotiomycetidae</taxon>
        <taxon>Eurotiales</taxon>
        <taxon>Aspergillaceae</taxon>
        <taxon>Penicillium</taxon>
    </lineage>
</organism>
<dbReference type="Proteomes" id="UP000019376">
    <property type="component" value="Unassembled WGS sequence"/>
</dbReference>
<proteinExistence type="predicted"/>
<keyword evidence="3" id="KW-1185">Reference proteome</keyword>
<evidence type="ECO:0000256" key="1">
    <source>
        <dbReference type="SAM" id="MobiDB-lite"/>
    </source>
</evidence>
<feature type="compositionally biased region" description="Low complexity" evidence="1">
    <location>
        <begin position="1"/>
        <end position="15"/>
    </location>
</feature>
<protein>
    <submittedName>
        <fullName evidence="2">Uncharacterized protein</fullName>
    </submittedName>
</protein>
<dbReference type="PhylomeDB" id="S7ZC57"/>